<dbReference type="PANTHER" id="PTHR14647">
    <property type="entry name" value="GALACTOSE-3-O-SULFOTRANSFERASE"/>
    <property type="match status" value="1"/>
</dbReference>
<dbReference type="AlphaFoldDB" id="A0A3M7Q6G9"/>
<evidence type="ECO:0000256" key="9">
    <source>
        <dbReference type="ARBA" id="ARBA00023180"/>
    </source>
</evidence>
<gene>
    <name evidence="10" type="ORF">BpHYR1_046632</name>
</gene>
<keyword evidence="11" id="KW-1185">Reference proteome</keyword>
<dbReference type="GO" id="GO:0000139">
    <property type="term" value="C:Golgi membrane"/>
    <property type="evidence" value="ECO:0007669"/>
    <property type="project" value="UniProtKB-SubCell"/>
</dbReference>
<evidence type="ECO:0000256" key="5">
    <source>
        <dbReference type="ARBA" id="ARBA00022968"/>
    </source>
</evidence>
<comment type="caution">
    <text evidence="10">The sequence shown here is derived from an EMBL/GenBank/DDBJ whole genome shotgun (WGS) entry which is preliminary data.</text>
</comment>
<keyword evidence="5" id="KW-0735">Signal-anchor</keyword>
<keyword evidence="8" id="KW-0472">Membrane</keyword>
<dbReference type="GO" id="GO:0009247">
    <property type="term" value="P:glycolipid biosynthetic process"/>
    <property type="evidence" value="ECO:0007669"/>
    <property type="project" value="InterPro"/>
</dbReference>
<dbReference type="Pfam" id="PF06990">
    <property type="entry name" value="Gal-3-0_sulfotr"/>
    <property type="match status" value="1"/>
</dbReference>
<evidence type="ECO:0000256" key="4">
    <source>
        <dbReference type="ARBA" id="ARBA00022692"/>
    </source>
</evidence>
<accession>A0A3M7Q6G9</accession>
<evidence type="ECO:0000256" key="1">
    <source>
        <dbReference type="ARBA" id="ARBA00004323"/>
    </source>
</evidence>
<keyword evidence="3 10" id="KW-0808">Transferase</keyword>
<dbReference type="InterPro" id="IPR027417">
    <property type="entry name" value="P-loop_NTPase"/>
</dbReference>
<comment type="similarity">
    <text evidence="2">Belongs to the galactose-3-O-sulfotransferase family.</text>
</comment>
<keyword evidence="7" id="KW-0333">Golgi apparatus</keyword>
<keyword evidence="9" id="KW-0325">Glycoprotein</keyword>
<evidence type="ECO:0000256" key="8">
    <source>
        <dbReference type="ARBA" id="ARBA00023136"/>
    </source>
</evidence>
<evidence type="ECO:0000256" key="7">
    <source>
        <dbReference type="ARBA" id="ARBA00023034"/>
    </source>
</evidence>
<organism evidence="10 11">
    <name type="scientific">Brachionus plicatilis</name>
    <name type="common">Marine rotifer</name>
    <name type="synonym">Brachionus muelleri</name>
    <dbReference type="NCBI Taxonomy" id="10195"/>
    <lineage>
        <taxon>Eukaryota</taxon>
        <taxon>Metazoa</taxon>
        <taxon>Spiralia</taxon>
        <taxon>Gnathifera</taxon>
        <taxon>Rotifera</taxon>
        <taxon>Eurotatoria</taxon>
        <taxon>Monogononta</taxon>
        <taxon>Pseudotrocha</taxon>
        <taxon>Ploima</taxon>
        <taxon>Brachionidae</taxon>
        <taxon>Brachionus</taxon>
    </lineage>
</organism>
<comment type="subcellular location">
    <subcellularLocation>
        <location evidence="1">Golgi apparatus membrane</location>
        <topology evidence="1">Single-pass type II membrane protein</topology>
    </subcellularLocation>
</comment>
<dbReference type="EMBL" id="REGN01007196">
    <property type="protein sequence ID" value="RNA07016.1"/>
    <property type="molecule type" value="Genomic_DNA"/>
</dbReference>
<reference evidence="10 11" key="1">
    <citation type="journal article" date="2018" name="Sci. Rep.">
        <title>Genomic signatures of local adaptation to the degree of environmental predictability in rotifers.</title>
        <authorList>
            <person name="Franch-Gras L."/>
            <person name="Hahn C."/>
            <person name="Garcia-Roger E.M."/>
            <person name="Carmona M.J."/>
            <person name="Serra M."/>
            <person name="Gomez A."/>
        </authorList>
    </citation>
    <scope>NUCLEOTIDE SEQUENCE [LARGE SCALE GENOMIC DNA]</scope>
    <source>
        <strain evidence="10">HYR1</strain>
    </source>
</reference>
<dbReference type="PANTHER" id="PTHR14647:SF87">
    <property type="entry name" value="PUTATIVE-RELATED"/>
    <property type="match status" value="1"/>
</dbReference>
<proteinExistence type="inferred from homology"/>
<evidence type="ECO:0000256" key="6">
    <source>
        <dbReference type="ARBA" id="ARBA00022989"/>
    </source>
</evidence>
<evidence type="ECO:0000313" key="11">
    <source>
        <dbReference type="Proteomes" id="UP000276133"/>
    </source>
</evidence>
<evidence type="ECO:0000256" key="3">
    <source>
        <dbReference type="ARBA" id="ARBA00022679"/>
    </source>
</evidence>
<dbReference type="EC" id="2.8.2.11" evidence="10"/>
<evidence type="ECO:0000256" key="2">
    <source>
        <dbReference type="ARBA" id="ARBA00008124"/>
    </source>
</evidence>
<dbReference type="Proteomes" id="UP000276133">
    <property type="component" value="Unassembled WGS sequence"/>
</dbReference>
<dbReference type="InterPro" id="IPR009729">
    <property type="entry name" value="Gal-3-0_sulfotransfrase"/>
</dbReference>
<dbReference type="OrthoDB" id="514299at2759"/>
<sequence length="274" mass="32494">MEYATRIIIVFLEIRKLEKSVFTNSHLWILQERLAERFESIEDLNIYFVKTHKTAGSSLQNVLIRVADRRKMRVVNNLNIGVDREEKMNNKIFFFHGRHDPKVAEKVFPRNHSLYITILLSFELGYVECGEAYKGSEQSLLERFKNDFDFVFLTEYFNEGLILLKKLLNLSYDDIVCLVLNQGSKEVDPVDRHWAHKIIKNLSDADLIFYDYYLKKYRLLSVLLKDEVNELKKLNQLYQNKCTMGRKEQLFYSMIPYVGFSLRKNLTGELKDFC</sequence>
<keyword evidence="4" id="KW-0812">Transmembrane</keyword>
<name>A0A3M7Q6G9_BRAPC</name>
<protein>
    <submittedName>
        <fullName evidence="10">Galactosylceramide sulfotransferase-like</fullName>
        <ecNumber evidence="10">2.8.2.11</ecNumber>
    </submittedName>
</protein>
<evidence type="ECO:0000313" key="10">
    <source>
        <dbReference type="EMBL" id="RNA07016.1"/>
    </source>
</evidence>
<dbReference type="Gene3D" id="3.40.50.300">
    <property type="entry name" value="P-loop containing nucleotide triphosphate hydrolases"/>
    <property type="match status" value="2"/>
</dbReference>
<dbReference type="GO" id="GO:0001733">
    <property type="term" value="F:galactosylceramide sulfotransferase activity"/>
    <property type="evidence" value="ECO:0007669"/>
    <property type="project" value="UniProtKB-EC"/>
</dbReference>
<keyword evidence="6" id="KW-1133">Transmembrane helix</keyword>